<dbReference type="InterPro" id="IPR013766">
    <property type="entry name" value="Thioredoxin_domain"/>
</dbReference>
<dbReference type="PANTHER" id="PTHR42852:SF18">
    <property type="entry name" value="CHROMOSOME UNDETERMINED SCAFFOLD_47, WHOLE GENOME SHOTGUN SEQUENCE"/>
    <property type="match status" value="1"/>
</dbReference>
<dbReference type="AlphaFoldDB" id="A0A0C1TVZ7"/>
<dbReference type="InterPro" id="IPR036249">
    <property type="entry name" value="Thioredoxin-like_sf"/>
</dbReference>
<dbReference type="Gene3D" id="3.40.30.10">
    <property type="entry name" value="Glutaredoxin"/>
    <property type="match status" value="1"/>
</dbReference>
<proteinExistence type="predicted"/>
<organism evidence="2 3">
    <name type="scientific">Geobacter soli</name>
    <dbReference type="NCBI Taxonomy" id="1510391"/>
    <lineage>
        <taxon>Bacteria</taxon>
        <taxon>Pseudomonadati</taxon>
        <taxon>Thermodesulfobacteriota</taxon>
        <taxon>Desulfuromonadia</taxon>
        <taxon>Geobacterales</taxon>
        <taxon>Geobacteraceae</taxon>
        <taxon>Geobacter</taxon>
    </lineage>
</organism>
<dbReference type="EMBL" id="JXBL01000001">
    <property type="protein sequence ID" value="KIE43558.1"/>
    <property type="molecule type" value="Genomic_DNA"/>
</dbReference>
<dbReference type="GO" id="GO:0016491">
    <property type="term" value="F:oxidoreductase activity"/>
    <property type="evidence" value="ECO:0007669"/>
    <property type="project" value="InterPro"/>
</dbReference>
<dbReference type="GO" id="GO:0016209">
    <property type="term" value="F:antioxidant activity"/>
    <property type="evidence" value="ECO:0007669"/>
    <property type="project" value="InterPro"/>
</dbReference>
<evidence type="ECO:0000313" key="2">
    <source>
        <dbReference type="EMBL" id="KIE43558.1"/>
    </source>
</evidence>
<keyword evidence="3" id="KW-1185">Reference proteome</keyword>
<protein>
    <submittedName>
        <fullName evidence="2">Thioredoxin</fullName>
    </submittedName>
</protein>
<dbReference type="PANTHER" id="PTHR42852">
    <property type="entry name" value="THIOL:DISULFIDE INTERCHANGE PROTEIN DSBE"/>
    <property type="match status" value="1"/>
</dbReference>
<dbReference type="CDD" id="cd02966">
    <property type="entry name" value="TlpA_like_family"/>
    <property type="match status" value="1"/>
</dbReference>
<gene>
    <name evidence="2" type="ORF">SE37_13425</name>
</gene>
<dbReference type="Proteomes" id="UP000031433">
    <property type="component" value="Unassembled WGS sequence"/>
</dbReference>
<sequence>MKVTGILGAVAAAAFVIVSGFASPSFALPKKGEPAPPLKVVSTSGQPISLANYKGYVLVVDFFATWCPPCRDAIPHLVTLNRKYGKQGLQILGLSLDEGDEKGVKDFIVRKRINYPVALASGDIQTDYGLRSLPTVYVIDKKGNVAEKFMGGSDETLRKMEDLVKKLLAEK</sequence>
<reference evidence="2 3" key="1">
    <citation type="submission" date="2015-01" db="EMBL/GenBank/DDBJ databases">
        <title>Genome sequence of the anaerobic bacterium Geobacter soli GSS01, a dissimilatory Fe(III) reducer from soil.</title>
        <authorList>
            <person name="Yang G."/>
            <person name="Zhou S."/>
        </authorList>
    </citation>
    <scope>NUCLEOTIDE SEQUENCE [LARGE SCALE GENOMIC DNA]</scope>
    <source>
        <strain evidence="2 3">GSS01</strain>
    </source>
</reference>
<name>A0A0C1TVZ7_9BACT</name>
<evidence type="ECO:0000313" key="3">
    <source>
        <dbReference type="Proteomes" id="UP000031433"/>
    </source>
</evidence>
<accession>A0A0C1TVZ7</accession>
<dbReference type="InterPro" id="IPR050553">
    <property type="entry name" value="Thioredoxin_ResA/DsbE_sf"/>
</dbReference>
<dbReference type="Pfam" id="PF00578">
    <property type="entry name" value="AhpC-TSA"/>
    <property type="match status" value="1"/>
</dbReference>
<comment type="caution">
    <text evidence="2">The sequence shown here is derived from an EMBL/GenBank/DDBJ whole genome shotgun (WGS) entry which is preliminary data.</text>
</comment>
<dbReference type="SUPFAM" id="SSF52833">
    <property type="entry name" value="Thioredoxin-like"/>
    <property type="match status" value="1"/>
</dbReference>
<dbReference type="RefSeq" id="WP_039647135.1">
    <property type="nucleotide sequence ID" value="NZ_JXBL01000001.1"/>
</dbReference>
<feature type="domain" description="Thioredoxin" evidence="1">
    <location>
        <begin position="29"/>
        <end position="169"/>
    </location>
</feature>
<dbReference type="PROSITE" id="PS51352">
    <property type="entry name" value="THIOREDOXIN_2"/>
    <property type="match status" value="1"/>
</dbReference>
<evidence type="ECO:0000259" key="1">
    <source>
        <dbReference type="PROSITE" id="PS51352"/>
    </source>
</evidence>
<dbReference type="InterPro" id="IPR000866">
    <property type="entry name" value="AhpC/TSA"/>
</dbReference>